<evidence type="ECO:0000313" key="2">
    <source>
        <dbReference type="Proteomes" id="UP001153678"/>
    </source>
</evidence>
<sequence>MIKKVSEIEAKLKYEHPILYKYNNFESLNLKILYNDNFEFENCDKHCRFENGEVKIITLNFDLAKENPDIYIEPLDIVRLFSLRKNNKKENSKICMVHAGVYLGHKKVCHAYFDSNDSKSVGHGVIKIDNWEKFLDFSTKGIEKKMIVYHPVIAFKKPELIIEHIAKCIEGKYFDKEIGFGELIIKDKLDEVTGQLLEKANNCEHFANRCVLGLDYSELTDKKKGYLERTFDFITELRKNKNKLDNLAFGEQINDKRNEINSYYIKSRVAKMESRIEVGHLYKMDK</sequence>
<dbReference type="Gene3D" id="3.90.1720.10">
    <property type="entry name" value="endopeptidase domain like (from Nostoc punctiforme)"/>
    <property type="match status" value="1"/>
</dbReference>
<proteinExistence type="predicted"/>
<organism evidence="1 2">
    <name type="scientific">Funneliformis geosporum</name>
    <dbReference type="NCBI Taxonomy" id="1117311"/>
    <lineage>
        <taxon>Eukaryota</taxon>
        <taxon>Fungi</taxon>
        <taxon>Fungi incertae sedis</taxon>
        <taxon>Mucoromycota</taxon>
        <taxon>Glomeromycotina</taxon>
        <taxon>Glomeromycetes</taxon>
        <taxon>Glomerales</taxon>
        <taxon>Glomeraceae</taxon>
        <taxon>Funneliformis</taxon>
    </lineage>
</organism>
<dbReference type="Proteomes" id="UP001153678">
    <property type="component" value="Unassembled WGS sequence"/>
</dbReference>
<dbReference type="AlphaFoldDB" id="A0A9W4T8L1"/>
<accession>A0A9W4T8L1</accession>
<dbReference type="EMBL" id="CAMKVN010016204">
    <property type="protein sequence ID" value="CAI2197388.1"/>
    <property type="molecule type" value="Genomic_DNA"/>
</dbReference>
<gene>
    <name evidence="1" type="ORF">FWILDA_LOCUS18053</name>
</gene>
<comment type="caution">
    <text evidence="1">The sequence shown here is derived from an EMBL/GenBank/DDBJ whole genome shotgun (WGS) entry which is preliminary data.</text>
</comment>
<reference evidence="1" key="1">
    <citation type="submission" date="2022-08" db="EMBL/GenBank/DDBJ databases">
        <authorList>
            <person name="Kallberg Y."/>
            <person name="Tangrot J."/>
            <person name="Rosling A."/>
        </authorList>
    </citation>
    <scope>NUCLEOTIDE SEQUENCE</scope>
    <source>
        <strain evidence="1">Wild A</strain>
    </source>
</reference>
<name>A0A9W4T8L1_9GLOM</name>
<protein>
    <submittedName>
        <fullName evidence="1">123_t:CDS:1</fullName>
    </submittedName>
</protein>
<keyword evidence="2" id="KW-1185">Reference proteome</keyword>
<evidence type="ECO:0000313" key="1">
    <source>
        <dbReference type="EMBL" id="CAI2197388.1"/>
    </source>
</evidence>